<dbReference type="AlphaFoldDB" id="A0A9P6KNI4"/>
<evidence type="ECO:0000313" key="3">
    <source>
        <dbReference type="Proteomes" id="UP000756921"/>
    </source>
</evidence>
<comment type="caution">
    <text evidence="2">The sequence shown here is derived from an EMBL/GenBank/DDBJ whole genome shotgun (WGS) entry which is preliminary data.</text>
</comment>
<keyword evidence="3" id="KW-1185">Reference proteome</keyword>
<feature type="compositionally biased region" description="Polar residues" evidence="1">
    <location>
        <begin position="1"/>
        <end position="24"/>
    </location>
</feature>
<gene>
    <name evidence="2" type="ORF">PMIN01_08682</name>
</gene>
<dbReference type="Proteomes" id="UP000756921">
    <property type="component" value="Unassembled WGS sequence"/>
</dbReference>
<sequence length="168" mass="17655">MPLTRSPTTTPHATPKSTANSRNLQPQQDSQPQPPYLGTALPDSTTLPYPTQVCRCSKQALLALAASPPPQSTQPVSQIASVQCATHGSHGSGPASIRQSGPPVPPGWQSNRGGVRGPEKTWLASPSRLMDTSSTHSGTCKPGYPNRGEQWQRGSAAMAVDKAEHGKT</sequence>
<reference evidence="2" key="1">
    <citation type="journal article" date="2020" name="Mol. Plant Microbe Interact.">
        <title>Genome Sequence of the Biocontrol Agent Coniothyrium minitans strain Conio (IMI 134523).</title>
        <authorList>
            <person name="Patel D."/>
            <person name="Shittu T.A."/>
            <person name="Baroncelli R."/>
            <person name="Muthumeenakshi S."/>
            <person name="Osborne T.H."/>
            <person name="Janganan T.K."/>
            <person name="Sreenivasaprasad S."/>
        </authorList>
    </citation>
    <scope>NUCLEOTIDE SEQUENCE</scope>
    <source>
        <strain evidence="2">Conio</strain>
    </source>
</reference>
<proteinExistence type="predicted"/>
<name>A0A9P6KNI4_9PLEO</name>
<accession>A0A9P6KNI4</accession>
<dbReference type="EMBL" id="WJXW01000009">
    <property type="protein sequence ID" value="KAF9733000.1"/>
    <property type="molecule type" value="Genomic_DNA"/>
</dbReference>
<organism evidence="2 3">
    <name type="scientific">Paraphaeosphaeria minitans</name>
    <dbReference type="NCBI Taxonomy" id="565426"/>
    <lineage>
        <taxon>Eukaryota</taxon>
        <taxon>Fungi</taxon>
        <taxon>Dikarya</taxon>
        <taxon>Ascomycota</taxon>
        <taxon>Pezizomycotina</taxon>
        <taxon>Dothideomycetes</taxon>
        <taxon>Pleosporomycetidae</taxon>
        <taxon>Pleosporales</taxon>
        <taxon>Massarineae</taxon>
        <taxon>Didymosphaeriaceae</taxon>
        <taxon>Paraphaeosphaeria</taxon>
    </lineage>
</organism>
<feature type="region of interest" description="Disordered" evidence="1">
    <location>
        <begin position="66"/>
        <end position="168"/>
    </location>
</feature>
<feature type="region of interest" description="Disordered" evidence="1">
    <location>
        <begin position="1"/>
        <end position="50"/>
    </location>
</feature>
<evidence type="ECO:0000256" key="1">
    <source>
        <dbReference type="SAM" id="MobiDB-lite"/>
    </source>
</evidence>
<evidence type="ECO:0000313" key="2">
    <source>
        <dbReference type="EMBL" id="KAF9733000.1"/>
    </source>
</evidence>
<protein>
    <submittedName>
        <fullName evidence="2">Uncharacterized protein</fullName>
    </submittedName>
</protein>